<dbReference type="AlphaFoldDB" id="A0A4Y2C6V4"/>
<comment type="caution">
    <text evidence="1">The sequence shown here is derived from an EMBL/GenBank/DDBJ whole genome shotgun (WGS) entry which is preliminary data.</text>
</comment>
<protein>
    <submittedName>
        <fullName evidence="1">Uncharacterized protein</fullName>
    </submittedName>
</protein>
<dbReference type="OrthoDB" id="411871at2759"/>
<keyword evidence="2" id="KW-1185">Reference proteome</keyword>
<evidence type="ECO:0000313" key="1">
    <source>
        <dbReference type="EMBL" id="GBL99545.1"/>
    </source>
</evidence>
<reference evidence="1 2" key="1">
    <citation type="journal article" date="2019" name="Sci. Rep.">
        <title>Orb-weaving spider Araneus ventricosus genome elucidates the spidroin gene catalogue.</title>
        <authorList>
            <person name="Kono N."/>
            <person name="Nakamura H."/>
            <person name="Ohtoshi R."/>
            <person name="Moran D.A.P."/>
            <person name="Shinohara A."/>
            <person name="Yoshida Y."/>
            <person name="Fujiwara M."/>
            <person name="Mori M."/>
            <person name="Tomita M."/>
            <person name="Arakawa K."/>
        </authorList>
    </citation>
    <scope>NUCLEOTIDE SEQUENCE [LARGE SCALE GENOMIC DNA]</scope>
</reference>
<dbReference type="EMBL" id="BGPR01085470">
    <property type="protein sequence ID" value="GBL99545.1"/>
    <property type="molecule type" value="Genomic_DNA"/>
</dbReference>
<accession>A0A4Y2C6V4</accession>
<sequence>MANAPALLSLNTKVQLEEWIHRWEKFLRHACKSCDSGRAPFPRVPWWDRELETQRKKTRALRARFMRCHHPSERLLRRQIYKRELARYKYLMKQKSRQCLLCGACSN</sequence>
<organism evidence="1 2">
    <name type="scientific">Araneus ventricosus</name>
    <name type="common">Orbweaver spider</name>
    <name type="synonym">Epeira ventricosa</name>
    <dbReference type="NCBI Taxonomy" id="182803"/>
    <lineage>
        <taxon>Eukaryota</taxon>
        <taxon>Metazoa</taxon>
        <taxon>Ecdysozoa</taxon>
        <taxon>Arthropoda</taxon>
        <taxon>Chelicerata</taxon>
        <taxon>Arachnida</taxon>
        <taxon>Araneae</taxon>
        <taxon>Araneomorphae</taxon>
        <taxon>Entelegynae</taxon>
        <taxon>Araneoidea</taxon>
        <taxon>Araneidae</taxon>
        <taxon>Araneus</taxon>
    </lineage>
</organism>
<gene>
    <name evidence="1" type="ORF">AVEN_227453_1</name>
</gene>
<dbReference type="Proteomes" id="UP000499080">
    <property type="component" value="Unassembled WGS sequence"/>
</dbReference>
<evidence type="ECO:0000313" key="2">
    <source>
        <dbReference type="Proteomes" id="UP000499080"/>
    </source>
</evidence>
<proteinExistence type="predicted"/>
<name>A0A4Y2C6V4_ARAVE</name>